<feature type="compositionally biased region" description="Polar residues" evidence="1">
    <location>
        <begin position="88"/>
        <end position="97"/>
    </location>
</feature>
<dbReference type="EMBL" id="MU004308">
    <property type="protein sequence ID" value="KAF2659284.1"/>
    <property type="molecule type" value="Genomic_DNA"/>
</dbReference>
<evidence type="ECO:0000259" key="2">
    <source>
        <dbReference type="Pfam" id="PF24864"/>
    </source>
</evidence>
<keyword evidence="4" id="KW-1185">Reference proteome</keyword>
<evidence type="ECO:0000256" key="1">
    <source>
        <dbReference type="SAM" id="MobiDB-lite"/>
    </source>
</evidence>
<feature type="domain" description="DUF7730" evidence="2">
    <location>
        <begin position="31"/>
        <end position="156"/>
    </location>
</feature>
<gene>
    <name evidence="3" type="ORF">K491DRAFT_689416</name>
</gene>
<accession>A0A6A6TKY9</accession>
<dbReference type="InterPro" id="IPR056632">
    <property type="entry name" value="DUF7730"/>
</dbReference>
<sequence length="404" mass="46591">MNLQFLYKRKHSESQPEASSRLRETEDQQVHDQAQCSLLTQLPAEIRNQIYMHVFSTNSRADEGVKIISPNMGNDSTLWTSTEDKNNDTSPVHTQQVIPEPPPNPSHSLSLLLTCRKINIEANTLAFSVHTFNARYNRHTTFWALKLAIRHLSSIQIHAISSLALDLGDRHWTESPRASNFMANCVAILPKVKRFELRLSSRHLHPNLVIPPDFPPLLPEMSHGQEAWREAIVDRYVPKWLHRALQDVTEGRSYSWQKGEKWHIEWPQLTYPKCHVCKRYGEQGAWQVEDVVDVEHAGSPRDVEKYPCWVCGNVGWMRAWLVQETGRRVEVEAVFYEKGGNERDRASIWKKEDIQLIPGVGELPVTRIGDTGIAWMGDETFWKRVEKQNGGLLKRSLPAWWRSS</sequence>
<dbReference type="Pfam" id="PF24864">
    <property type="entry name" value="DUF7730"/>
    <property type="match status" value="1"/>
</dbReference>
<name>A0A6A6TKY9_9PLEO</name>
<evidence type="ECO:0000313" key="3">
    <source>
        <dbReference type="EMBL" id="KAF2659284.1"/>
    </source>
</evidence>
<feature type="region of interest" description="Disordered" evidence="1">
    <location>
        <begin position="1"/>
        <end position="29"/>
    </location>
</feature>
<feature type="compositionally biased region" description="Basic and acidic residues" evidence="1">
    <location>
        <begin position="20"/>
        <end position="29"/>
    </location>
</feature>
<dbReference type="PANTHER" id="PTHR38790">
    <property type="entry name" value="2EXR DOMAIN-CONTAINING PROTEIN-RELATED"/>
    <property type="match status" value="1"/>
</dbReference>
<dbReference type="AlphaFoldDB" id="A0A6A6TKY9"/>
<dbReference type="Proteomes" id="UP000799324">
    <property type="component" value="Unassembled WGS sequence"/>
</dbReference>
<reference evidence="3" key="1">
    <citation type="journal article" date="2020" name="Stud. Mycol.">
        <title>101 Dothideomycetes genomes: a test case for predicting lifestyles and emergence of pathogens.</title>
        <authorList>
            <person name="Haridas S."/>
            <person name="Albert R."/>
            <person name="Binder M."/>
            <person name="Bloem J."/>
            <person name="Labutti K."/>
            <person name="Salamov A."/>
            <person name="Andreopoulos B."/>
            <person name="Baker S."/>
            <person name="Barry K."/>
            <person name="Bills G."/>
            <person name="Bluhm B."/>
            <person name="Cannon C."/>
            <person name="Castanera R."/>
            <person name="Culley D."/>
            <person name="Daum C."/>
            <person name="Ezra D."/>
            <person name="Gonzalez J."/>
            <person name="Henrissat B."/>
            <person name="Kuo A."/>
            <person name="Liang C."/>
            <person name="Lipzen A."/>
            <person name="Lutzoni F."/>
            <person name="Magnuson J."/>
            <person name="Mondo S."/>
            <person name="Nolan M."/>
            <person name="Ohm R."/>
            <person name="Pangilinan J."/>
            <person name="Park H.-J."/>
            <person name="Ramirez L."/>
            <person name="Alfaro M."/>
            <person name="Sun H."/>
            <person name="Tritt A."/>
            <person name="Yoshinaga Y."/>
            <person name="Zwiers L.-H."/>
            <person name="Turgeon B."/>
            <person name="Goodwin S."/>
            <person name="Spatafora J."/>
            <person name="Crous P."/>
            <person name="Grigoriev I."/>
        </authorList>
    </citation>
    <scope>NUCLEOTIDE SEQUENCE</scope>
    <source>
        <strain evidence="3">CBS 122681</strain>
    </source>
</reference>
<evidence type="ECO:0000313" key="4">
    <source>
        <dbReference type="Proteomes" id="UP000799324"/>
    </source>
</evidence>
<feature type="region of interest" description="Disordered" evidence="1">
    <location>
        <begin position="82"/>
        <end position="104"/>
    </location>
</feature>
<proteinExistence type="predicted"/>
<organism evidence="3 4">
    <name type="scientific">Lophiostoma macrostomum CBS 122681</name>
    <dbReference type="NCBI Taxonomy" id="1314788"/>
    <lineage>
        <taxon>Eukaryota</taxon>
        <taxon>Fungi</taxon>
        <taxon>Dikarya</taxon>
        <taxon>Ascomycota</taxon>
        <taxon>Pezizomycotina</taxon>
        <taxon>Dothideomycetes</taxon>
        <taxon>Pleosporomycetidae</taxon>
        <taxon>Pleosporales</taxon>
        <taxon>Lophiostomataceae</taxon>
        <taxon>Lophiostoma</taxon>
    </lineage>
</organism>
<dbReference type="OrthoDB" id="3798004at2759"/>
<protein>
    <recommendedName>
        <fullName evidence="2">DUF7730 domain-containing protein</fullName>
    </recommendedName>
</protein>